<evidence type="ECO:0000256" key="6">
    <source>
        <dbReference type="ARBA" id="ARBA00022801"/>
    </source>
</evidence>
<keyword evidence="7" id="KW-0539">Nucleus</keyword>
<accession>A0AAV0IBY2</accession>
<proteinExistence type="inferred from homology"/>
<dbReference type="AlphaFoldDB" id="A0AAV0IBY2"/>
<keyword evidence="5" id="KW-0479">Metal-binding</keyword>
<dbReference type="Pfam" id="PF12776">
    <property type="entry name" value="Myb_DNA-bind_3"/>
    <property type="match status" value="1"/>
</dbReference>
<evidence type="ECO:0008006" key="14">
    <source>
        <dbReference type="Google" id="ProtNLM"/>
    </source>
</evidence>
<feature type="domain" description="DDE Tnp4" evidence="10">
    <location>
        <begin position="209"/>
        <end position="370"/>
    </location>
</feature>
<feature type="compositionally biased region" description="Polar residues" evidence="8">
    <location>
        <begin position="627"/>
        <end position="638"/>
    </location>
</feature>
<feature type="domain" description="DUF8040" evidence="11">
    <location>
        <begin position="88"/>
        <end position="172"/>
    </location>
</feature>
<feature type="region of interest" description="Disordered" evidence="8">
    <location>
        <begin position="616"/>
        <end position="662"/>
    </location>
</feature>
<dbReference type="GO" id="GO:0016787">
    <property type="term" value="F:hydrolase activity"/>
    <property type="evidence" value="ECO:0007669"/>
    <property type="project" value="UniProtKB-KW"/>
</dbReference>
<reference evidence="12" key="1">
    <citation type="submission" date="2022-08" db="EMBL/GenBank/DDBJ databases">
        <authorList>
            <person name="Gutierrez-Valencia J."/>
        </authorList>
    </citation>
    <scope>NUCLEOTIDE SEQUENCE</scope>
</reference>
<comment type="cofactor">
    <cofactor evidence="1">
        <name>a divalent metal cation</name>
        <dbReference type="ChEBI" id="CHEBI:60240"/>
    </cofactor>
</comment>
<comment type="caution">
    <text evidence="12">The sequence shown here is derived from an EMBL/GenBank/DDBJ whole genome shotgun (WGS) entry which is preliminary data.</text>
</comment>
<dbReference type="PANTHER" id="PTHR22930">
    <property type="match status" value="1"/>
</dbReference>
<evidence type="ECO:0000259" key="9">
    <source>
        <dbReference type="Pfam" id="PF12776"/>
    </source>
</evidence>
<dbReference type="GO" id="GO:0005634">
    <property type="term" value="C:nucleus"/>
    <property type="evidence" value="ECO:0007669"/>
    <property type="project" value="UniProtKB-SubCell"/>
</dbReference>
<dbReference type="InterPro" id="IPR045249">
    <property type="entry name" value="HARBI1-like"/>
</dbReference>
<evidence type="ECO:0000256" key="5">
    <source>
        <dbReference type="ARBA" id="ARBA00022723"/>
    </source>
</evidence>
<protein>
    <recommendedName>
        <fullName evidence="14">Transposase</fullName>
    </recommendedName>
</protein>
<evidence type="ECO:0000256" key="2">
    <source>
        <dbReference type="ARBA" id="ARBA00004123"/>
    </source>
</evidence>
<gene>
    <name evidence="12" type="ORF">LITE_LOCUS8604</name>
</gene>
<keyword evidence="13" id="KW-1185">Reference proteome</keyword>
<dbReference type="Pfam" id="PF26138">
    <property type="entry name" value="DUF8040"/>
    <property type="match status" value="1"/>
</dbReference>
<evidence type="ECO:0000313" key="12">
    <source>
        <dbReference type="EMBL" id="CAI0395146.1"/>
    </source>
</evidence>
<keyword evidence="6" id="KW-0378">Hydrolase</keyword>
<evidence type="ECO:0000256" key="3">
    <source>
        <dbReference type="ARBA" id="ARBA00006958"/>
    </source>
</evidence>
<dbReference type="InterPro" id="IPR058353">
    <property type="entry name" value="DUF8040"/>
</dbReference>
<dbReference type="InterPro" id="IPR027806">
    <property type="entry name" value="HARBI1_dom"/>
</dbReference>
<feature type="domain" description="Myb/SANT-like" evidence="9">
    <location>
        <begin position="451"/>
        <end position="545"/>
    </location>
</feature>
<evidence type="ECO:0000256" key="4">
    <source>
        <dbReference type="ARBA" id="ARBA00022722"/>
    </source>
</evidence>
<evidence type="ECO:0000256" key="1">
    <source>
        <dbReference type="ARBA" id="ARBA00001968"/>
    </source>
</evidence>
<dbReference type="Proteomes" id="UP001154282">
    <property type="component" value="Unassembled WGS sequence"/>
</dbReference>
<organism evidence="12 13">
    <name type="scientific">Linum tenue</name>
    <dbReference type="NCBI Taxonomy" id="586396"/>
    <lineage>
        <taxon>Eukaryota</taxon>
        <taxon>Viridiplantae</taxon>
        <taxon>Streptophyta</taxon>
        <taxon>Embryophyta</taxon>
        <taxon>Tracheophyta</taxon>
        <taxon>Spermatophyta</taxon>
        <taxon>Magnoliopsida</taxon>
        <taxon>eudicotyledons</taxon>
        <taxon>Gunneridae</taxon>
        <taxon>Pentapetalae</taxon>
        <taxon>rosids</taxon>
        <taxon>fabids</taxon>
        <taxon>Malpighiales</taxon>
        <taxon>Linaceae</taxon>
        <taxon>Linum</taxon>
    </lineage>
</organism>
<sequence length="782" mass="89750">MDREAQDSNEIEDHITDGLEEILDLHGTEQDSWRIVMENWQRQRDMCVIQLICYIVHALHLLNRQASSGSWGLSFQVREDKRRDLLKQLRNHEVSCRATLRMGVEVFALFCEKLRGTGVLQDYNRATVEEQVARFLSILAQTGGKYRNLAFYYHRSIGTISNHFHNVLRAVISLAPQFLNQPSATTPVSSVISSNSRFFPYFKDCIGAIDGTHFRVKVNRASQTRFRGRKEWPTQNVLASCNFDLQFLYVLAGWEGTASDSRILKDALARPHGLVIPEGKFYLGDGGLMLRASLLTPYRRVRYHLKEYSRNGPKNAKELFNHRHASLRNSIERCFGVLKKRFPIIGTGMEPQYSFGTTTDIILACCIIHNFLIGVDPDEQLIAEVDRELERMQRQNESQCEDETRAGIELRDSIAEHMWHDYNMQQGSTMSKRPKGKQTIVGETSTKENLQWTEEMDNALLESLLAEQRKGNRQDGMFTTHAYNNVVIALRGLFSHNFDKEKIKNRQKTLKKHFATVKDLFHNMSGFAWNPVTKLFEAEPEVWKQLIQEKPNASRWIRTPINNYDKLFELYGEFRATGEGAASAFERIERWDMRSPAFDIDLNNMSGDDEGMNAYIPSPFTPREGTNAYSSDGRSSFTPDPPPSVDSHGTTSSKGTKRKAPMGDVSANQFEIMAVNMSRMASGIEKGNVIAERSAKAMEKGNEIKERSLVILDHHKTHIYKEGEIFQELQRYDIPGEMRLNGYKYLAKNPDTTRALFGLPEEYRQQFIVDLAKKQTFWQVDF</sequence>
<dbReference type="EMBL" id="CAMGYJ010000003">
    <property type="protein sequence ID" value="CAI0395146.1"/>
    <property type="molecule type" value="Genomic_DNA"/>
</dbReference>
<comment type="similarity">
    <text evidence="3">Belongs to the HARBI1 family.</text>
</comment>
<comment type="subcellular location">
    <subcellularLocation>
        <location evidence="2">Nucleus</location>
    </subcellularLocation>
</comment>
<dbReference type="PANTHER" id="PTHR22930:SF268">
    <property type="entry name" value="NUCLEASE HARBI1"/>
    <property type="match status" value="1"/>
</dbReference>
<evidence type="ECO:0000259" key="11">
    <source>
        <dbReference type="Pfam" id="PF26138"/>
    </source>
</evidence>
<dbReference type="GO" id="GO:0004518">
    <property type="term" value="F:nuclease activity"/>
    <property type="evidence" value="ECO:0007669"/>
    <property type="project" value="UniProtKB-KW"/>
</dbReference>
<evidence type="ECO:0000313" key="13">
    <source>
        <dbReference type="Proteomes" id="UP001154282"/>
    </source>
</evidence>
<evidence type="ECO:0000259" key="10">
    <source>
        <dbReference type="Pfam" id="PF13359"/>
    </source>
</evidence>
<keyword evidence="4" id="KW-0540">Nuclease</keyword>
<evidence type="ECO:0000256" key="7">
    <source>
        <dbReference type="ARBA" id="ARBA00023242"/>
    </source>
</evidence>
<name>A0AAV0IBY2_9ROSI</name>
<dbReference type="Pfam" id="PF13359">
    <property type="entry name" value="DDE_Tnp_4"/>
    <property type="match status" value="1"/>
</dbReference>
<evidence type="ECO:0000256" key="8">
    <source>
        <dbReference type="SAM" id="MobiDB-lite"/>
    </source>
</evidence>
<dbReference type="InterPro" id="IPR024752">
    <property type="entry name" value="Myb/SANT-like_dom"/>
</dbReference>
<dbReference type="GO" id="GO:0046872">
    <property type="term" value="F:metal ion binding"/>
    <property type="evidence" value="ECO:0007669"/>
    <property type="project" value="UniProtKB-KW"/>
</dbReference>